<keyword evidence="8" id="KW-0966">Cell projection</keyword>
<dbReference type="KEGG" id="tem:JW646_03760"/>
<dbReference type="AlphaFoldDB" id="A0AAX2ZIG7"/>
<evidence type="ECO:0000256" key="3">
    <source>
        <dbReference type="ARBA" id="ARBA00022795"/>
    </source>
</evidence>
<name>A0AAX2ZIG7_9FIRM</name>
<evidence type="ECO:0000256" key="6">
    <source>
        <dbReference type="ARBA" id="ARBA00093785"/>
    </source>
</evidence>
<proteinExistence type="inferred from homology"/>
<evidence type="ECO:0000256" key="2">
    <source>
        <dbReference type="ARBA" id="ARBA00022490"/>
    </source>
</evidence>
<keyword evidence="8" id="KW-0282">Flagellum</keyword>
<keyword evidence="9" id="KW-1185">Reference proteome</keyword>
<comment type="subcellular location">
    <subcellularLocation>
        <location evidence="1">Cytoplasm</location>
        <location evidence="1">Cytosol</location>
    </subcellularLocation>
</comment>
<dbReference type="InterPro" id="IPR008622">
    <property type="entry name" value="FliT"/>
</dbReference>
<evidence type="ECO:0000256" key="1">
    <source>
        <dbReference type="ARBA" id="ARBA00004514"/>
    </source>
</evidence>
<evidence type="ECO:0000256" key="4">
    <source>
        <dbReference type="ARBA" id="ARBA00023186"/>
    </source>
</evidence>
<accession>A0AAX2ZIG7</accession>
<evidence type="ECO:0000256" key="7">
    <source>
        <dbReference type="ARBA" id="ARBA00093797"/>
    </source>
</evidence>
<organism evidence="8 9">
    <name type="scientific">Terrisporobacter hibernicus</name>
    <dbReference type="NCBI Taxonomy" id="2813371"/>
    <lineage>
        <taxon>Bacteria</taxon>
        <taxon>Bacillati</taxon>
        <taxon>Bacillota</taxon>
        <taxon>Clostridia</taxon>
        <taxon>Peptostreptococcales</taxon>
        <taxon>Peptostreptococcaceae</taxon>
        <taxon>Terrisporobacter</taxon>
    </lineage>
</organism>
<comment type="similarity">
    <text evidence="6">Belongs to the bacillales FliT family.</text>
</comment>
<gene>
    <name evidence="8" type="ORF">JW646_03760</name>
</gene>
<keyword evidence="4" id="KW-0143">Chaperone</keyword>
<dbReference type="Pfam" id="PF05400">
    <property type="entry name" value="FliT"/>
    <property type="match status" value="1"/>
</dbReference>
<dbReference type="EMBL" id="CP081135">
    <property type="protein sequence ID" value="UEL48580.1"/>
    <property type="molecule type" value="Genomic_DNA"/>
</dbReference>
<keyword evidence="8" id="KW-0969">Cilium</keyword>
<sequence length="106" mass="12827">MTEKISLYKEISLQIVESLKNEDIYILEKLLNKRQEILDKQIDNNEFKFKLINEGIIDIDRQIEELLKDNMSKIKQEIKEYRLSKQVNNSYMNYINKNLNIFNKKV</sequence>
<reference evidence="8 9" key="1">
    <citation type="journal article" date="2023" name="Int. J. Syst. Evol. Microbiol.">
        <title>Terrisporobacter hibernicus sp. nov., isolated from bovine faeces in Northern Ireland.</title>
        <authorList>
            <person name="Mitchell M."/>
            <person name="Nguyen S.V."/>
            <person name="Connor M."/>
            <person name="Fairley D.J."/>
            <person name="Donoghue O."/>
            <person name="Marshall H."/>
            <person name="Koolman L."/>
            <person name="McMullan G."/>
            <person name="Schaffer K.E."/>
            <person name="McGrath J.W."/>
            <person name="Fanning S."/>
        </authorList>
    </citation>
    <scope>NUCLEOTIDE SEQUENCE [LARGE SCALE GENOMIC DNA]</scope>
    <source>
        <strain evidence="8 9">MCA3</strain>
    </source>
</reference>
<protein>
    <recommendedName>
        <fullName evidence="7">Flagellar protein FliT</fullName>
    </recommendedName>
</protein>
<keyword evidence="2" id="KW-0963">Cytoplasm</keyword>
<comment type="function">
    <text evidence="5">May act as an export chaperone for the filament capping protein FliD.</text>
</comment>
<dbReference type="RefSeq" id="WP_074918621.1">
    <property type="nucleotide sequence ID" value="NZ_CP081135.1"/>
</dbReference>
<evidence type="ECO:0000313" key="8">
    <source>
        <dbReference type="EMBL" id="UEL48580.1"/>
    </source>
</evidence>
<dbReference type="Proteomes" id="UP001198983">
    <property type="component" value="Chromosome"/>
</dbReference>
<evidence type="ECO:0000313" key="9">
    <source>
        <dbReference type="Proteomes" id="UP001198983"/>
    </source>
</evidence>
<keyword evidence="3" id="KW-1005">Bacterial flagellum biogenesis</keyword>
<evidence type="ECO:0000256" key="5">
    <source>
        <dbReference type="ARBA" id="ARBA00093765"/>
    </source>
</evidence>